<evidence type="ECO:0000256" key="1">
    <source>
        <dbReference type="PROSITE-ProRule" id="PRU00339"/>
    </source>
</evidence>
<gene>
    <name evidence="3" type="ORF">ABV298_24285</name>
</gene>
<dbReference type="PANTHER" id="PTHR46825:SF9">
    <property type="entry name" value="BETA-LACTAMASE-RELATED DOMAIN-CONTAINING PROTEIN"/>
    <property type="match status" value="1"/>
</dbReference>
<evidence type="ECO:0000313" key="3">
    <source>
        <dbReference type="EMBL" id="XCH28011.1"/>
    </source>
</evidence>
<dbReference type="Gene3D" id="3.40.710.10">
    <property type="entry name" value="DD-peptidase/beta-lactamase superfamily"/>
    <property type="match status" value="1"/>
</dbReference>
<dbReference type="PROSITE" id="PS50293">
    <property type="entry name" value="TPR_REGION"/>
    <property type="match status" value="1"/>
</dbReference>
<dbReference type="Gene3D" id="1.25.40.10">
    <property type="entry name" value="Tetratricopeptide repeat domain"/>
    <property type="match status" value="1"/>
</dbReference>
<feature type="domain" description="Beta-lactamase-related" evidence="2">
    <location>
        <begin position="8"/>
        <end position="301"/>
    </location>
</feature>
<dbReference type="PROSITE" id="PS50005">
    <property type="entry name" value="TPR"/>
    <property type="match status" value="1"/>
</dbReference>
<dbReference type="GO" id="GO:0016787">
    <property type="term" value="F:hydrolase activity"/>
    <property type="evidence" value="ECO:0007669"/>
    <property type="project" value="UniProtKB-KW"/>
</dbReference>
<dbReference type="SUPFAM" id="SSF48452">
    <property type="entry name" value="TPR-like"/>
    <property type="match status" value="1"/>
</dbReference>
<dbReference type="InterPro" id="IPR011990">
    <property type="entry name" value="TPR-like_helical_dom_sf"/>
</dbReference>
<protein>
    <submittedName>
        <fullName evidence="3">Serine hydrolase</fullName>
    </submittedName>
</protein>
<dbReference type="Pfam" id="PF00144">
    <property type="entry name" value="Beta-lactamase"/>
    <property type="match status" value="1"/>
</dbReference>
<dbReference type="InterPro" id="IPR001466">
    <property type="entry name" value="Beta-lactam-related"/>
</dbReference>
<dbReference type="RefSeq" id="WP_353723242.1">
    <property type="nucleotide sequence ID" value="NZ_CP159289.1"/>
</dbReference>
<evidence type="ECO:0000259" key="2">
    <source>
        <dbReference type="Pfam" id="PF00144"/>
    </source>
</evidence>
<dbReference type="InterPro" id="IPR019734">
    <property type="entry name" value="TPR_rpt"/>
</dbReference>
<feature type="repeat" description="TPR" evidence="1">
    <location>
        <begin position="393"/>
        <end position="426"/>
    </location>
</feature>
<dbReference type="PANTHER" id="PTHR46825">
    <property type="entry name" value="D-ALANYL-D-ALANINE-CARBOXYPEPTIDASE/ENDOPEPTIDASE AMPH"/>
    <property type="match status" value="1"/>
</dbReference>
<dbReference type="EMBL" id="CP159289">
    <property type="protein sequence ID" value="XCH28011.1"/>
    <property type="molecule type" value="Genomic_DNA"/>
</dbReference>
<dbReference type="AlphaFoldDB" id="A0AAU8FW15"/>
<dbReference type="SMART" id="SM00028">
    <property type="entry name" value="TPR"/>
    <property type="match status" value="2"/>
</dbReference>
<proteinExistence type="predicted"/>
<reference evidence="3" key="1">
    <citation type="submission" date="2024-06" db="EMBL/GenBank/DDBJ databases">
        <title>Sequencing and assembly of the genome of Dyadobacter sp. strain 676, a symbiont of Cyamopsis tetragonoloba.</title>
        <authorList>
            <person name="Guro P."/>
            <person name="Sazanova A."/>
            <person name="Kuznetsova I."/>
            <person name="Belimov A."/>
            <person name="Safronova V."/>
        </authorList>
    </citation>
    <scope>NUCLEOTIDE SEQUENCE</scope>
    <source>
        <strain evidence="3">676</strain>
    </source>
</reference>
<accession>A0AAU8FW15</accession>
<sequence>MTELYERGQFTGAILVSRRGNVIYQKAFGMADRKRKIPFTPDTQEYIGSVSKQMTAMGIMILKERGKLSYGQSVRDYFPELPECMQPVRILDLLRHTGGLEDFYDFPDMTEQDVFKILMKQKTLKFEPGTRFQYSNGGYTLLGMIISKIAGQSLNAFLTENIFGPLKMDHTSVNQITARNNERAIGYDLFGSENNYDSFIGGSASVISTVRDLFKWDESFAKSPLVNAQTLAEAFEPSIVQKDDTYGERSYGFGWWIGRYNGQMNLFHNGSFGGYKAYNEILTGDRINIIHLSNLRHSSMMGIRAAIVDILNGRPYKPVPRSIGAWIYREKQTAGADSMIHLYRQIKGSAAKDGFDFGEGELNTLGYHLMRSDRVDDAIKIFTLNTEVYPESANVYDSLGEAYLKSGNKELGLKNYQKALAIHPDDKGLQQRIANIR</sequence>
<organism evidence="3">
    <name type="scientific">Dyadobacter sp. 676</name>
    <dbReference type="NCBI Taxonomy" id="3088362"/>
    <lineage>
        <taxon>Bacteria</taxon>
        <taxon>Pseudomonadati</taxon>
        <taxon>Bacteroidota</taxon>
        <taxon>Cytophagia</taxon>
        <taxon>Cytophagales</taxon>
        <taxon>Spirosomataceae</taxon>
        <taxon>Dyadobacter</taxon>
    </lineage>
</organism>
<name>A0AAU8FW15_9BACT</name>
<dbReference type="InterPro" id="IPR050491">
    <property type="entry name" value="AmpC-like"/>
</dbReference>
<dbReference type="SUPFAM" id="SSF56601">
    <property type="entry name" value="beta-lactamase/transpeptidase-like"/>
    <property type="match status" value="1"/>
</dbReference>
<dbReference type="InterPro" id="IPR012338">
    <property type="entry name" value="Beta-lactam/transpept-like"/>
</dbReference>
<keyword evidence="3" id="KW-0378">Hydrolase</keyword>
<keyword evidence="1" id="KW-0802">TPR repeat</keyword>